<feature type="compositionally biased region" description="Polar residues" evidence="2">
    <location>
        <begin position="49"/>
        <end position="59"/>
    </location>
</feature>
<feature type="region of interest" description="Disordered" evidence="2">
    <location>
        <begin position="48"/>
        <end position="77"/>
    </location>
</feature>
<accession>A0A1M7BZ53</accession>
<keyword evidence="5" id="KW-1185">Reference proteome</keyword>
<sequence>MLVCGLLASAVLSGCQSDGPAESYQRPSGYGVSEPGWISPPPVGGQISRDYSSSRTRTWVSEDGTRHTRSSGSNVRVSMDPNAAAGMMSDLIGGGGRSAYPTAANPEAYLGKWRVAAAGRECELTLSQGRASGGRASVFGCMNTDLIKVGSWSLRGYELVLSSFVGDPVASLRITQPNRMDGRIQGGEPMTIWR</sequence>
<evidence type="ECO:0000313" key="5">
    <source>
        <dbReference type="Proteomes" id="UP000186002"/>
    </source>
</evidence>
<dbReference type="AlphaFoldDB" id="A0A1M7BZ53"/>
<evidence type="ECO:0000256" key="2">
    <source>
        <dbReference type="SAM" id="MobiDB-lite"/>
    </source>
</evidence>
<evidence type="ECO:0000259" key="3">
    <source>
        <dbReference type="Pfam" id="PF02974"/>
    </source>
</evidence>
<evidence type="ECO:0000256" key="1">
    <source>
        <dbReference type="ARBA" id="ARBA00022729"/>
    </source>
</evidence>
<dbReference type="InterPro" id="IPR021140">
    <property type="entry name" value="Inh/Omp19"/>
</dbReference>
<feature type="domain" description="Alkaline proteinase inhibitor/ Outer membrane lipoprotein Omp19" evidence="3">
    <location>
        <begin position="105"/>
        <end position="193"/>
    </location>
</feature>
<gene>
    <name evidence="4" type="ORF">SAMN05444272_1022</name>
</gene>
<dbReference type="EMBL" id="FRBW01000001">
    <property type="protein sequence ID" value="SHL60250.1"/>
    <property type="molecule type" value="Genomic_DNA"/>
</dbReference>
<keyword evidence="1" id="KW-0732">Signal</keyword>
<protein>
    <submittedName>
        <fullName evidence="4">Protease inhibitor Inh</fullName>
    </submittedName>
</protein>
<name>A0A1M7BZ53_9HYPH</name>
<dbReference type="SUPFAM" id="SSF50882">
    <property type="entry name" value="beta-Barrel protease inhibitors"/>
    <property type="match status" value="1"/>
</dbReference>
<evidence type="ECO:0000313" key="4">
    <source>
        <dbReference type="EMBL" id="SHL60250.1"/>
    </source>
</evidence>
<dbReference type="Pfam" id="PF02974">
    <property type="entry name" value="Inh"/>
    <property type="match status" value="1"/>
</dbReference>
<organism evidence="4 5">
    <name type="scientific">Roseibium suaedae</name>
    <dbReference type="NCBI Taxonomy" id="735517"/>
    <lineage>
        <taxon>Bacteria</taxon>
        <taxon>Pseudomonadati</taxon>
        <taxon>Pseudomonadota</taxon>
        <taxon>Alphaproteobacteria</taxon>
        <taxon>Hyphomicrobiales</taxon>
        <taxon>Stappiaceae</taxon>
        <taxon>Roseibium</taxon>
    </lineage>
</organism>
<dbReference type="Proteomes" id="UP000186002">
    <property type="component" value="Unassembled WGS sequence"/>
</dbReference>
<dbReference type="InterPro" id="IPR016085">
    <property type="entry name" value="Protease_inh_B-barrel_dom"/>
</dbReference>
<dbReference type="Gene3D" id="2.40.128.10">
    <property type="match status" value="1"/>
</dbReference>
<dbReference type="STRING" id="735517.SAMN05444272_1022"/>
<proteinExistence type="predicted"/>
<dbReference type="GO" id="GO:0004866">
    <property type="term" value="F:endopeptidase inhibitor activity"/>
    <property type="evidence" value="ECO:0007669"/>
    <property type="project" value="InterPro"/>
</dbReference>
<reference evidence="4 5" key="1">
    <citation type="submission" date="2016-11" db="EMBL/GenBank/DDBJ databases">
        <authorList>
            <person name="Jaros S."/>
            <person name="Januszkiewicz K."/>
            <person name="Wedrychowicz H."/>
        </authorList>
    </citation>
    <scope>NUCLEOTIDE SEQUENCE [LARGE SCALE GENOMIC DNA]</scope>
    <source>
        <strain evidence="4 5">DSM 22153</strain>
    </source>
</reference>